<keyword evidence="4 5" id="KW-0539">Nucleus</keyword>
<organism evidence="9">
    <name type="scientific">Oikopleura dioica</name>
    <name type="common">Tunicate</name>
    <dbReference type="NCBI Taxonomy" id="34765"/>
    <lineage>
        <taxon>Eukaryota</taxon>
        <taxon>Metazoa</taxon>
        <taxon>Chordata</taxon>
        <taxon>Tunicata</taxon>
        <taxon>Appendicularia</taxon>
        <taxon>Copelata</taxon>
        <taxon>Oikopleuridae</taxon>
        <taxon>Oikopleura</taxon>
    </lineage>
</organism>
<evidence type="ECO:0000259" key="8">
    <source>
        <dbReference type="PROSITE" id="PS50071"/>
    </source>
</evidence>
<evidence type="ECO:0000256" key="3">
    <source>
        <dbReference type="ARBA" id="ARBA00023155"/>
    </source>
</evidence>
<dbReference type="InterPro" id="IPR009057">
    <property type="entry name" value="Homeodomain-like_sf"/>
</dbReference>
<evidence type="ECO:0000256" key="7">
    <source>
        <dbReference type="SAM" id="MobiDB-lite"/>
    </source>
</evidence>
<name>E4YLT7_OIKDI</name>
<evidence type="ECO:0000313" key="9">
    <source>
        <dbReference type="EMBL" id="CBY36448.1"/>
    </source>
</evidence>
<evidence type="ECO:0000256" key="1">
    <source>
        <dbReference type="ARBA" id="ARBA00004123"/>
    </source>
</evidence>
<dbReference type="GO" id="GO:0005634">
    <property type="term" value="C:nucleus"/>
    <property type="evidence" value="ECO:0007669"/>
    <property type="project" value="UniProtKB-SubCell"/>
</dbReference>
<dbReference type="PROSITE" id="PS00027">
    <property type="entry name" value="HOMEOBOX_1"/>
    <property type="match status" value="1"/>
</dbReference>
<comment type="subcellular location">
    <subcellularLocation>
        <location evidence="1 5 6">Nucleus</location>
    </subcellularLocation>
</comment>
<dbReference type="PANTHER" id="PTHR24329">
    <property type="entry name" value="HOMEOBOX PROTEIN ARISTALESS"/>
    <property type="match status" value="1"/>
</dbReference>
<dbReference type="GO" id="GO:0000977">
    <property type="term" value="F:RNA polymerase II transcription regulatory region sequence-specific DNA binding"/>
    <property type="evidence" value="ECO:0007669"/>
    <property type="project" value="TreeGrafter"/>
</dbReference>
<dbReference type="SMART" id="SM00389">
    <property type="entry name" value="HOX"/>
    <property type="match status" value="1"/>
</dbReference>
<sequence>MEFHYDADYQYQAEIQNAALWQSSHLIYRPQDDASALQIPGISDVDPRADQSFCSTSSSNSTSSREKFFPDNGVLERRKQRRIRTTFSTAQLRELERVFHETHYPDIYTREDLASRIELTEARVQVWFQNRRAKFRKQEKLSKSKAPSEKTAGGADSLISEGSAAGEQGSATAGALAGSGASSASTDAQVKLRSARTN</sequence>
<dbReference type="PANTHER" id="PTHR24329:SF543">
    <property type="entry name" value="FI01017P-RELATED"/>
    <property type="match status" value="1"/>
</dbReference>
<dbReference type="SUPFAM" id="SSF46689">
    <property type="entry name" value="Homeodomain-like"/>
    <property type="match status" value="1"/>
</dbReference>
<accession>E4YLT7</accession>
<dbReference type="EMBL" id="FN654780">
    <property type="protein sequence ID" value="CBY36448.1"/>
    <property type="molecule type" value="Genomic_DNA"/>
</dbReference>
<proteinExistence type="predicted"/>
<dbReference type="PROSITE" id="PS50071">
    <property type="entry name" value="HOMEOBOX_2"/>
    <property type="match status" value="1"/>
</dbReference>
<dbReference type="InterPro" id="IPR017970">
    <property type="entry name" value="Homeobox_CS"/>
</dbReference>
<dbReference type="InterPro" id="IPR050649">
    <property type="entry name" value="Paired_Homeobox_TFs"/>
</dbReference>
<dbReference type="Gene3D" id="1.10.10.60">
    <property type="entry name" value="Homeodomain-like"/>
    <property type="match status" value="1"/>
</dbReference>
<evidence type="ECO:0000256" key="4">
    <source>
        <dbReference type="ARBA" id="ARBA00023242"/>
    </source>
</evidence>
<dbReference type="FunFam" id="1.10.10.60:FF:000291">
    <property type="entry name" value="ALX homeobox protein 1"/>
    <property type="match status" value="1"/>
</dbReference>
<feature type="region of interest" description="Disordered" evidence="7">
    <location>
        <begin position="138"/>
        <end position="198"/>
    </location>
</feature>
<dbReference type="CDD" id="cd00086">
    <property type="entry name" value="homeodomain"/>
    <property type="match status" value="1"/>
</dbReference>
<keyword evidence="3 5" id="KW-0371">Homeobox</keyword>
<reference evidence="9" key="1">
    <citation type="journal article" date="2010" name="Science">
        <title>Plasticity of animal genome architecture unmasked by rapid evolution of a pelagic tunicate.</title>
        <authorList>
            <person name="Denoeud F."/>
            <person name="Henriet S."/>
            <person name="Mungpakdee S."/>
            <person name="Aury J.M."/>
            <person name="Da Silva C."/>
            <person name="Brinkmann H."/>
            <person name="Mikhaleva J."/>
            <person name="Olsen L.C."/>
            <person name="Jubin C."/>
            <person name="Canestro C."/>
            <person name="Bouquet J.M."/>
            <person name="Danks G."/>
            <person name="Poulain J."/>
            <person name="Campsteijn C."/>
            <person name="Adamski M."/>
            <person name="Cross I."/>
            <person name="Yadetie F."/>
            <person name="Muffato M."/>
            <person name="Louis A."/>
            <person name="Butcher S."/>
            <person name="Tsagkogeorga G."/>
            <person name="Konrad A."/>
            <person name="Singh S."/>
            <person name="Jensen M.F."/>
            <person name="Cong E.H."/>
            <person name="Eikeseth-Otteraa H."/>
            <person name="Noel B."/>
            <person name="Anthouard V."/>
            <person name="Porcel B.M."/>
            <person name="Kachouri-Lafond R."/>
            <person name="Nishino A."/>
            <person name="Ugolini M."/>
            <person name="Chourrout P."/>
            <person name="Nishida H."/>
            <person name="Aasland R."/>
            <person name="Huzurbazar S."/>
            <person name="Westhof E."/>
            <person name="Delsuc F."/>
            <person name="Lehrach H."/>
            <person name="Reinhardt R."/>
            <person name="Weissenbach J."/>
            <person name="Roy S.W."/>
            <person name="Artiguenave F."/>
            <person name="Postlethwait J.H."/>
            <person name="Manak J.R."/>
            <person name="Thompson E.M."/>
            <person name="Jaillon O."/>
            <person name="Du Pasquier L."/>
            <person name="Boudinot P."/>
            <person name="Liberles D.A."/>
            <person name="Volff J.N."/>
            <person name="Philippe H."/>
            <person name="Lenhard B."/>
            <person name="Roest Crollius H."/>
            <person name="Wincker P."/>
            <person name="Chourrout D."/>
        </authorList>
    </citation>
    <scope>NUCLEOTIDE SEQUENCE [LARGE SCALE GENOMIC DNA]</scope>
</reference>
<dbReference type="GO" id="GO:0000981">
    <property type="term" value="F:DNA-binding transcription factor activity, RNA polymerase II-specific"/>
    <property type="evidence" value="ECO:0007669"/>
    <property type="project" value="InterPro"/>
</dbReference>
<dbReference type="AlphaFoldDB" id="E4YLT7"/>
<evidence type="ECO:0000256" key="2">
    <source>
        <dbReference type="ARBA" id="ARBA00023125"/>
    </source>
</evidence>
<evidence type="ECO:0000256" key="5">
    <source>
        <dbReference type="PROSITE-ProRule" id="PRU00108"/>
    </source>
</evidence>
<dbReference type="Pfam" id="PF00046">
    <property type="entry name" value="Homeodomain"/>
    <property type="match status" value="1"/>
</dbReference>
<feature type="compositionally biased region" description="Basic and acidic residues" evidence="7">
    <location>
        <begin position="138"/>
        <end position="148"/>
    </location>
</feature>
<evidence type="ECO:0000256" key="6">
    <source>
        <dbReference type="RuleBase" id="RU000682"/>
    </source>
</evidence>
<feature type="DNA-binding region" description="Homeobox" evidence="5">
    <location>
        <begin position="80"/>
        <end position="139"/>
    </location>
</feature>
<gene>
    <name evidence="9" type="ORF">GSOID_T00029455001</name>
</gene>
<keyword evidence="2 5" id="KW-0238">DNA-binding</keyword>
<feature type="compositionally biased region" description="Low complexity" evidence="7">
    <location>
        <begin position="169"/>
        <end position="186"/>
    </location>
</feature>
<protein>
    <recommendedName>
        <fullName evidence="8">Homeobox domain-containing protein</fullName>
    </recommendedName>
</protein>
<dbReference type="InterPro" id="IPR001356">
    <property type="entry name" value="HD"/>
</dbReference>
<dbReference type="Proteomes" id="UP000011014">
    <property type="component" value="Unassembled WGS sequence"/>
</dbReference>
<feature type="domain" description="Homeobox" evidence="8">
    <location>
        <begin position="78"/>
        <end position="138"/>
    </location>
</feature>